<dbReference type="PROSITE" id="PS51713">
    <property type="entry name" value="G_ERA"/>
    <property type="match status" value="1"/>
</dbReference>
<feature type="transmembrane region" description="Helical" evidence="8">
    <location>
        <begin position="283"/>
        <end position="304"/>
    </location>
</feature>
<dbReference type="NCBIfam" id="TIGR00436">
    <property type="entry name" value="era"/>
    <property type="match status" value="1"/>
</dbReference>
<evidence type="ECO:0000256" key="3">
    <source>
        <dbReference type="ARBA" id="ARBA00009142"/>
    </source>
</evidence>
<comment type="similarity">
    <text evidence="2 7">Belongs to the TRAFAC class TrmE-Era-EngA-EngB-Septin-like GTPase superfamily. Era GTPase family.</text>
</comment>
<feature type="domain" description="Era-type G" evidence="9">
    <location>
        <begin position="7"/>
        <end position="132"/>
    </location>
</feature>
<dbReference type="EMBL" id="PYVG01000005">
    <property type="protein sequence ID" value="PTB89981.1"/>
    <property type="molecule type" value="Genomic_DNA"/>
</dbReference>
<evidence type="ECO:0000256" key="5">
    <source>
        <dbReference type="ARBA" id="ARBA00022989"/>
    </source>
</evidence>
<dbReference type="InterPro" id="IPR027417">
    <property type="entry name" value="P-loop_NTPase"/>
</dbReference>
<evidence type="ECO:0000256" key="8">
    <source>
        <dbReference type="RuleBase" id="RU363041"/>
    </source>
</evidence>
<dbReference type="PANTHER" id="PTHR42698:SF1">
    <property type="entry name" value="GTPASE ERA, MITOCHONDRIAL"/>
    <property type="match status" value="1"/>
</dbReference>
<evidence type="ECO:0000256" key="6">
    <source>
        <dbReference type="ARBA" id="ARBA00023136"/>
    </source>
</evidence>
<dbReference type="GO" id="GO:0005525">
    <property type="term" value="F:GTP binding"/>
    <property type="evidence" value="ECO:0007669"/>
    <property type="project" value="InterPro"/>
</dbReference>
<dbReference type="SMART" id="SM00382">
    <property type="entry name" value="AAA"/>
    <property type="match status" value="1"/>
</dbReference>
<evidence type="ECO:0000313" key="11">
    <source>
        <dbReference type="Proteomes" id="UP000241514"/>
    </source>
</evidence>
<feature type="transmembrane region" description="Helical" evidence="8">
    <location>
        <begin position="134"/>
        <end position="156"/>
    </location>
</feature>
<dbReference type="Pfam" id="PF01926">
    <property type="entry name" value="MMR_HSR1"/>
    <property type="match status" value="1"/>
</dbReference>
<dbReference type="GO" id="GO:0000028">
    <property type="term" value="P:ribosomal small subunit assembly"/>
    <property type="evidence" value="ECO:0007669"/>
    <property type="project" value="TreeGrafter"/>
</dbReference>
<dbReference type="InterPro" id="IPR003593">
    <property type="entry name" value="AAA+_ATPase"/>
</dbReference>
<dbReference type="SUPFAM" id="SSF52540">
    <property type="entry name" value="P-loop containing nucleoside triphosphate hydrolases"/>
    <property type="match status" value="1"/>
</dbReference>
<gene>
    <name evidence="10" type="primary">era</name>
    <name evidence="10" type="ORF">C9928_01845</name>
</gene>
<reference evidence="10 11" key="1">
    <citation type="submission" date="2018-03" db="EMBL/GenBank/DDBJ databases">
        <title>Cross-interface Injection: A General Nanoliter Liquid Handling Method Applied to Single Cells Genome Amplification Automated Nanoliter Liquid Handling Applied to Single Cell Multiple Displacement Amplification.</title>
        <authorList>
            <person name="Yun J."/>
            <person name="Xu P."/>
            <person name="Xu J."/>
            <person name="Dai X."/>
            <person name="Wang Y."/>
            <person name="Zheng X."/>
            <person name="Cao C."/>
            <person name="Yi Q."/>
            <person name="Zhu Y."/>
            <person name="Wang L."/>
            <person name="Dong Z."/>
            <person name="Huang Y."/>
            <person name="Huang L."/>
            <person name="Du W."/>
        </authorList>
    </citation>
    <scope>NUCLEOTIDE SEQUENCE [LARGE SCALE GENOMIC DNA]</scope>
    <source>
        <strain evidence="10 11">A9-4</strain>
    </source>
</reference>
<dbReference type="InterPro" id="IPR005225">
    <property type="entry name" value="Small_GTP-bd"/>
</dbReference>
<dbReference type="InterPro" id="IPR030388">
    <property type="entry name" value="G_ERA_dom"/>
</dbReference>
<dbReference type="GO" id="GO:0005886">
    <property type="term" value="C:plasma membrane"/>
    <property type="evidence" value="ECO:0007669"/>
    <property type="project" value="UniProtKB-SubCell"/>
</dbReference>
<dbReference type="GO" id="GO:0043024">
    <property type="term" value="F:ribosomal small subunit binding"/>
    <property type="evidence" value="ECO:0007669"/>
    <property type="project" value="TreeGrafter"/>
</dbReference>
<dbReference type="AlphaFoldDB" id="A0A6N4DIZ8"/>
<protein>
    <recommendedName>
        <fullName evidence="8">Probable membrane transporter protein</fullName>
    </recommendedName>
</protein>
<keyword evidence="6 8" id="KW-0472">Membrane</keyword>
<evidence type="ECO:0000256" key="4">
    <source>
        <dbReference type="ARBA" id="ARBA00022692"/>
    </source>
</evidence>
<feature type="transmembrane region" description="Helical" evidence="8">
    <location>
        <begin position="316"/>
        <end position="333"/>
    </location>
</feature>
<feature type="transmembrane region" description="Helical" evidence="8">
    <location>
        <begin position="345"/>
        <end position="363"/>
    </location>
</feature>
<dbReference type="InterPro" id="IPR005662">
    <property type="entry name" value="GTPase_Era-like"/>
</dbReference>
<name>A0A6N4DIZ8_9GAMM</name>
<evidence type="ECO:0000313" key="10">
    <source>
        <dbReference type="EMBL" id="PTB89981.1"/>
    </source>
</evidence>
<dbReference type="InterPro" id="IPR002781">
    <property type="entry name" value="TM_pro_TauE-like"/>
</dbReference>
<feature type="transmembrane region" description="Helical" evidence="8">
    <location>
        <begin position="225"/>
        <end position="243"/>
    </location>
</feature>
<feature type="transmembrane region" description="Helical" evidence="8">
    <location>
        <begin position="162"/>
        <end position="187"/>
    </location>
</feature>
<dbReference type="Pfam" id="PF01925">
    <property type="entry name" value="TauE"/>
    <property type="match status" value="1"/>
</dbReference>
<feature type="transmembrane region" description="Helical" evidence="8">
    <location>
        <begin position="255"/>
        <end position="277"/>
    </location>
</feature>
<keyword evidence="5 8" id="KW-1133">Transmembrane helix</keyword>
<dbReference type="Proteomes" id="UP000241514">
    <property type="component" value="Unassembled WGS sequence"/>
</dbReference>
<dbReference type="GO" id="GO:0005829">
    <property type="term" value="C:cytosol"/>
    <property type="evidence" value="ECO:0007669"/>
    <property type="project" value="TreeGrafter"/>
</dbReference>
<keyword evidence="8" id="KW-1003">Cell membrane</keyword>
<organism evidence="10 11">
    <name type="scientific">Pseudidiomarina aestuarii</name>
    <dbReference type="NCBI Taxonomy" id="624146"/>
    <lineage>
        <taxon>Bacteria</taxon>
        <taxon>Pseudomonadati</taxon>
        <taxon>Pseudomonadota</taxon>
        <taxon>Gammaproteobacteria</taxon>
        <taxon>Alteromonadales</taxon>
        <taxon>Idiomarinaceae</taxon>
        <taxon>Pseudidiomarina</taxon>
    </lineage>
</organism>
<sequence>MSDPDQESAFVAIVGRPNVGKSTLLNQLLGQKISITSSKPQTTRHRILGIETEGSRQIVYVDTPGLHQEEKRAVNRLMNRAATSSISGVEVILFVVEATKWTPDDELVLTTLKRTQRPVILVVNKIDLAKDKGALIMFAGALLQGITGFGSGLVAVPLLSLLLPLTLITPTLSIVNLLLAGFLYLKLHSYVTIRDWRPLLVAGIGGSLIGTVALAHIQLDWLQRGMAVFVVLVGILLWTGVRFQLPPTQRNQSWIGILAGFSNGALTLGGPPIVLFLSNQQLAILTFRATLTVFFLALATTNVLSFTLQGRYTTDMWSWLMVLVVSALVGAWCGHKVSLQLPEKWFRHLTLSVVIGAGLLVLLRW</sequence>
<dbReference type="NCBIfam" id="TIGR00231">
    <property type="entry name" value="small_GTP"/>
    <property type="match status" value="1"/>
</dbReference>
<evidence type="ECO:0000256" key="2">
    <source>
        <dbReference type="ARBA" id="ARBA00007921"/>
    </source>
</evidence>
<dbReference type="PANTHER" id="PTHR42698">
    <property type="entry name" value="GTPASE ERA"/>
    <property type="match status" value="1"/>
</dbReference>
<comment type="caution">
    <text evidence="7">Lacks conserved residue(s) required for the propagation of feature annotation.</text>
</comment>
<dbReference type="PRINTS" id="PR00326">
    <property type="entry name" value="GTP1OBG"/>
</dbReference>
<accession>A0A6N4DIZ8</accession>
<comment type="similarity">
    <text evidence="3 8">Belongs to the 4-toluene sulfonate uptake permease (TSUP) (TC 2.A.102) family.</text>
</comment>
<dbReference type="GO" id="GO:0019843">
    <property type="term" value="F:rRNA binding"/>
    <property type="evidence" value="ECO:0007669"/>
    <property type="project" value="TreeGrafter"/>
</dbReference>
<evidence type="ECO:0000259" key="9">
    <source>
        <dbReference type="PROSITE" id="PS51713"/>
    </source>
</evidence>
<dbReference type="InterPro" id="IPR006073">
    <property type="entry name" value="GTP-bd"/>
</dbReference>
<evidence type="ECO:0000256" key="1">
    <source>
        <dbReference type="ARBA" id="ARBA00004141"/>
    </source>
</evidence>
<keyword evidence="4 8" id="KW-0812">Transmembrane</keyword>
<feature type="transmembrane region" description="Helical" evidence="8">
    <location>
        <begin position="199"/>
        <end position="219"/>
    </location>
</feature>
<dbReference type="CDD" id="cd04163">
    <property type="entry name" value="Era"/>
    <property type="match status" value="1"/>
</dbReference>
<evidence type="ECO:0000256" key="7">
    <source>
        <dbReference type="PROSITE-ProRule" id="PRU01050"/>
    </source>
</evidence>
<comment type="caution">
    <text evidence="10">The sequence shown here is derived from an EMBL/GenBank/DDBJ whole genome shotgun (WGS) entry which is preliminary data.</text>
</comment>
<comment type="subcellular location">
    <subcellularLocation>
        <location evidence="8">Cell membrane</location>
        <topology evidence="8">Multi-pass membrane protein</topology>
    </subcellularLocation>
    <subcellularLocation>
        <location evidence="1">Membrane</location>
        <topology evidence="1">Multi-pass membrane protein</topology>
    </subcellularLocation>
</comment>
<proteinExistence type="inferred from homology"/>
<dbReference type="Gene3D" id="3.40.50.300">
    <property type="entry name" value="P-loop containing nucleotide triphosphate hydrolases"/>
    <property type="match status" value="1"/>
</dbReference>